<evidence type="ECO:0000256" key="3">
    <source>
        <dbReference type="ARBA" id="ARBA00022737"/>
    </source>
</evidence>
<dbReference type="GO" id="GO:0045504">
    <property type="term" value="F:dynein heavy chain binding"/>
    <property type="evidence" value="ECO:0007669"/>
    <property type="project" value="TreeGrafter"/>
</dbReference>
<dbReference type="GO" id="GO:0005868">
    <property type="term" value="C:cytoplasmic dynein complex"/>
    <property type="evidence" value="ECO:0007669"/>
    <property type="project" value="TreeGrafter"/>
</dbReference>
<keyword evidence="3" id="KW-0677">Repeat</keyword>
<organism evidence="5 6">
    <name type="scientific">Lachancea dasiensis</name>
    <dbReference type="NCBI Taxonomy" id="1072105"/>
    <lineage>
        <taxon>Eukaryota</taxon>
        <taxon>Fungi</taxon>
        <taxon>Dikarya</taxon>
        <taxon>Ascomycota</taxon>
        <taxon>Saccharomycotina</taxon>
        <taxon>Saccharomycetes</taxon>
        <taxon>Saccharomycetales</taxon>
        <taxon>Saccharomycetaceae</taxon>
        <taxon>Lachancea</taxon>
    </lineage>
</organism>
<dbReference type="GO" id="GO:0010970">
    <property type="term" value="P:transport along microtubule"/>
    <property type="evidence" value="ECO:0007669"/>
    <property type="project" value="TreeGrafter"/>
</dbReference>
<keyword evidence="6" id="KW-1185">Reference proteome</keyword>
<dbReference type="OrthoDB" id="366230at2759"/>
<feature type="region of interest" description="Disordered" evidence="4">
    <location>
        <begin position="1"/>
        <end position="32"/>
    </location>
</feature>
<dbReference type="InterPro" id="IPR036322">
    <property type="entry name" value="WD40_repeat_dom_sf"/>
</dbReference>
<name>A0A1G4IUQ7_9SACH</name>
<dbReference type="PANTHER" id="PTHR12442:SF22">
    <property type="entry name" value="CYTOPLASMIC DYNEIN 1 INTERMEDIATE CHAIN-RELATED"/>
    <property type="match status" value="1"/>
</dbReference>
<dbReference type="GO" id="GO:0045503">
    <property type="term" value="F:dynein light chain binding"/>
    <property type="evidence" value="ECO:0007669"/>
    <property type="project" value="TreeGrafter"/>
</dbReference>
<evidence type="ECO:0000313" key="6">
    <source>
        <dbReference type="Proteomes" id="UP000190274"/>
    </source>
</evidence>
<dbReference type="SUPFAM" id="SSF50978">
    <property type="entry name" value="WD40 repeat-like"/>
    <property type="match status" value="1"/>
</dbReference>
<dbReference type="STRING" id="1266660.A0A1G4IUQ7"/>
<reference evidence="6" key="1">
    <citation type="submission" date="2016-03" db="EMBL/GenBank/DDBJ databases">
        <authorList>
            <person name="Devillers H."/>
        </authorList>
    </citation>
    <scope>NUCLEOTIDE SEQUENCE [LARGE SCALE GENOMIC DNA]</scope>
</reference>
<dbReference type="PANTHER" id="PTHR12442">
    <property type="entry name" value="DYNEIN INTERMEDIATE CHAIN"/>
    <property type="match status" value="1"/>
</dbReference>
<keyword evidence="2" id="KW-0853">WD repeat</keyword>
<dbReference type="EMBL" id="LT598456">
    <property type="protein sequence ID" value="SCU80707.1"/>
    <property type="molecule type" value="Genomic_DNA"/>
</dbReference>
<dbReference type="AlphaFoldDB" id="A0A1G4IUQ7"/>
<gene>
    <name evidence="5" type="ORF">LADA_0B09076G</name>
</gene>
<protein>
    <submittedName>
        <fullName evidence="5">LADA_0B09076g1_1</fullName>
    </submittedName>
</protein>
<proteinExistence type="predicted"/>
<accession>A0A1G4IUQ7</accession>
<evidence type="ECO:0000256" key="4">
    <source>
        <dbReference type="SAM" id="MobiDB-lite"/>
    </source>
</evidence>
<feature type="compositionally biased region" description="Basic and acidic residues" evidence="4">
    <location>
        <begin position="1"/>
        <end position="18"/>
    </location>
</feature>
<dbReference type="InterPro" id="IPR015943">
    <property type="entry name" value="WD40/YVTN_repeat-like_dom_sf"/>
</dbReference>
<dbReference type="InterPro" id="IPR050687">
    <property type="entry name" value="Dynein_IC"/>
</dbReference>
<keyword evidence="1" id="KW-0963">Cytoplasm</keyword>
<evidence type="ECO:0000256" key="1">
    <source>
        <dbReference type="ARBA" id="ARBA00022490"/>
    </source>
</evidence>
<dbReference type="Proteomes" id="UP000190274">
    <property type="component" value="Chromosome B"/>
</dbReference>
<evidence type="ECO:0000256" key="2">
    <source>
        <dbReference type="ARBA" id="ARBA00022574"/>
    </source>
</evidence>
<evidence type="ECO:0000313" key="5">
    <source>
        <dbReference type="EMBL" id="SCU80707.1"/>
    </source>
</evidence>
<dbReference type="Gene3D" id="2.130.10.10">
    <property type="entry name" value="YVTN repeat-like/Quinoprotein amine dehydrogenase"/>
    <property type="match status" value="1"/>
</dbReference>
<sequence>MAIGTLEEKRKKLQELRERRRAGHDPLSNKAPDDLVQHLLRSSSERALIEHPEMVSIGTQTEGSQDLELNPNYIPEALPSILTYERAIQTDPLDLQSSDVESDSETSVTNFADISDAMQSEIAEDSTMDTPVRSVVPLVIEDQALSVGVKSFSLLEALDKTKASLTERELKDTQYFRLSHILGSHLLDDKITSTCVSLDYYSELVLVILQETSALQSQTIFNSKVIVYRLKTAELVDTVEFRGQTLLRGQFIRRKHSKVTSAILTSYNGKTILYELRAVPDTNGVLKIERNILTRNFHHYPVFAVWQHQQLADPRVLVGSTDGSISDIDILRMELNHDQSTDCRAPPHFKVLPVSTSSILLSEEQEEHFSTESEKLLQNQLEKQAAYDEVAITSIITMPEDPTLVYIGCEDGGIYKVNLDKISTGADSVVIDKRNNGFVPKNVKSLDGLPLFHSLPVTGLYSCEFAPNLMVSAAMDWECKIWDVFHNELLATIELEYPALHCVWLSGTDAYALVVLTPLALTIYNPMLTPNYCERETVFWTHDRKPVEMFSVSVDRCEQLTSFSSVTIFQEQAKYFAVLGGDSHLQVSVELQLDI</sequence>